<evidence type="ECO:0000313" key="1">
    <source>
        <dbReference type="EMBL" id="JAD77516.1"/>
    </source>
</evidence>
<organism evidence="1">
    <name type="scientific">Arundo donax</name>
    <name type="common">Giant reed</name>
    <name type="synonym">Donax arundinaceus</name>
    <dbReference type="NCBI Taxonomy" id="35708"/>
    <lineage>
        <taxon>Eukaryota</taxon>
        <taxon>Viridiplantae</taxon>
        <taxon>Streptophyta</taxon>
        <taxon>Embryophyta</taxon>
        <taxon>Tracheophyta</taxon>
        <taxon>Spermatophyta</taxon>
        <taxon>Magnoliopsida</taxon>
        <taxon>Liliopsida</taxon>
        <taxon>Poales</taxon>
        <taxon>Poaceae</taxon>
        <taxon>PACMAD clade</taxon>
        <taxon>Arundinoideae</taxon>
        <taxon>Arundineae</taxon>
        <taxon>Arundo</taxon>
    </lineage>
</organism>
<name>A0A0A9VFV7_ARUDO</name>
<accession>A0A0A9VFV7</accession>
<reference evidence="1" key="1">
    <citation type="submission" date="2014-09" db="EMBL/GenBank/DDBJ databases">
        <authorList>
            <person name="Magalhaes I.L.F."/>
            <person name="Oliveira U."/>
            <person name="Santos F.R."/>
            <person name="Vidigal T.H.D.A."/>
            <person name="Brescovit A.D."/>
            <person name="Santos A.J."/>
        </authorList>
    </citation>
    <scope>NUCLEOTIDE SEQUENCE</scope>
    <source>
        <tissue evidence="1">Shoot tissue taken approximately 20 cm above the soil surface</tissue>
    </source>
</reference>
<reference evidence="1" key="2">
    <citation type="journal article" date="2015" name="Data Brief">
        <title>Shoot transcriptome of the giant reed, Arundo donax.</title>
        <authorList>
            <person name="Barrero R.A."/>
            <person name="Guerrero F.D."/>
            <person name="Moolhuijzen P."/>
            <person name="Goolsby J.A."/>
            <person name="Tidwell J."/>
            <person name="Bellgard S.E."/>
            <person name="Bellgard M.I."/>
        </authorList>
    </citation>
    <scope>NUCLEOTIDE SEQUENCE</scope>
    <source>
        <tissue evidence="1">Shoot tissue taken approximately 20 cm above the soil surface</tissue>
    </source>
</reference>
<dbReference type="AlphaFoldDB" id="A0A0A9VFV7"/>
<sequence>MDILLVCLYQKNNNKLNLHKKTIFFCSQISYRITWLSFQSFAANQHSATI</sequence>
<protein>
    <submittedName>
        <fullName evidence="1">Uncharacterized protein</fullName>
    </submittedName>
</protein>
<proteinExistence type="predicted"/>
<dbReference type="EMBL" id="GBRH01220379">
    <property type="protein sequence ID" value="JAD77516.1"/>
    <property type="molecule type" value="Transcribed_RNA"/>
</dbReference>